<feature type="non-terminal residue" evidence="1">
    <location>
        <position position="182"/>
    </location>
</feature>
<reference evidence="1" key="1">
    <citation type="journal article" date="2014" name="Front. Microbiol.">
        <title>High frequency of phylogenetically diverse reductive dehalogenase-homologous genes in deep subseafloor sedimentary metagenomes.</title>
        <authorList>
            <person name="Kawai M."/>
            <person name="Futagami T."/>
            <person name="Toyoda A."/>
            <person name="Takaki Y."/>
            <person name="Nishi S."/>
            <person name="Hori S."/>
            <person name="Arai W."/>
            <person name="Tsubouchi T."/>
            <person name="Morono Y."/>
            <person name="Uchiyama I."/>
            <person name="Ito T."/>
            <person name="Fujiyama A."/>
            <person name="Inagaki F."/>
            <person name="Takami H."/>
        </authorList>
    </citation>
    <scope>NUCLEOTIDE SEQUENCE</scope>
    <source>
        <strain evidence="1">Expedition CK06-06</strain>
    </source>
</reference>
<sequence length="182" mass="21087">EKIVLGWLIMNQTGDVRDAIYWAVEGAHLFLETQGRMVEGWRDELTTEWGNYQAGVNPDFAKEWGKHLEQVKKNGKVVKDYKKGKEKVVVDKDAVERGLLAQYAPKLDELKKIKSSFDEMNGDEHNTTLLYLSMDIRKFRSKLPTEKKANQVTKDTLRGLERVLADWKDQHEPIREAWAAEQ</sequence>
<accession>X1T0Q0</accession>
<dbReference type="EMBL" id="BARW01012805">
    <property type="protein sequence ID" value="GAI73639.1"/>
    <property type="molecule type" value="Genomic_DNA"/>
</dbReference>
<name>X1T0Q0_9ZZZZ</name>
<feature type="non-terminal residue" evidence="1">
    <location>
        <position position="1"/>
    </location>
</feature>
<organism evidence="1">
    <name type="scientific">marine sediment metagenome</name>
    <dbReference type="NCBI Taxonomy" id="412755"/>
    <lineage>
        <taxon>unclassified sequences</taxon>
        <taxon>metagenomes</taxon>
        <taxon>ecological metagenomes</taxon>
    </lineage>
</organism>
<proteinExistence type="predicted"/>
<protein>
    <submittedName>
        <fullName evidence="1">Uncharacterized protein</fullName>
    </submittedName>
</protein>
<evidence type="ECO:0000313" key="1">
    <source>
        <dbReference type="EMBL" id="GAI73639.1"/>
    </source>
</evidence>
<gene>
    <name evidence="1" type="ORF">S12H4_23898</name>
</gene>
<dbReference type="AlphaFoldDB" id="X1T0Q0"/>
<comment type="caution">
    <text evidence="1">The sequence shown here is derived from an EMBL/GenBank/DDBJ whole genome shotgun (WGS) entry which is preliminary data.</text>
</comment>